<evidence type="ECO:0000313" key="2">
    <source>
        <dbReference type="EMBL" id="SVC62620.1"/>
    </source>
</evidence>
<protein>
    <submittedName>
        <fullName evidence="2">Uncharacterized protein</fullName>
    </submittedName>
</protein>
<reference evidence="2" key="1">
    <citation type="submission" date="2018-05" db="EMBL/GenBank/DDBJ databases">
        <authorList>
            <person name="Lanie J.A."/>
            <person name="Ng W.-L."/>
            <person name="Kazmierczak K.M."/>
            <person name="Andrzejewski T.M."/>
            <person name="Davidsen T.M."/>
            <person name="Wayne K.J."/>
            <person name="Tettelin H."/>
            <person name="Glass J.I."/>
            <person name="Rusch D."/>
            <person name="Podicherti R."/>
            <person name="Tsui H.-C.T."/>
            <person name="Winkler M.E."/>
        </authorList>
    </citation>
    <scope>NUCLEOTIDE SEQUENCE</scope>
</reference>
<evidence type="ECO:0000256" key="1">
    <source>
        <dbReference type="SAM" id="Phobius"/>
    </source>
</evidence>
<name>A0A382NPT0_9ZZZZ</name>
<accession>A0A382NPT0</accession>
<feature type="transmembrane region" description="Helical" evidence="1">
    <location>
        <begin position="6"/>
        <end position="25"/>
    </location>
</feature>
<dbReference type="EMBL" id="UINC01101646">
    <property type="protein sequence ID" value="SVC62620.1"/>
    <property type="molecule type" value="Genomic_DNA"/>
</dbReference>
<sequence>MIALIRILIVPVIAMVVFAIIRSVIRSMQQRNQGNRDMVMPYCQKCESNRNVVVNVGQTPDEAERWYCTHCHEGF</sequence>
<proteinExistence type="predicted"/>
<dbReference type="AlphaFoldDB" id="A0A382NPT0"/>
<keyword evidence="1" id="KW-0472">Membrane</keyword>
<gene>
    <name evidence="2" type="ORF">METZ01_LOCUS315474</name>
</gene>
<organism evidence="2">
    <name type="scientific">marine metagenome</name>
    <dbReference type="NCBI Taxonomy" id="408172"/>
    <lineage>
        <taxon>unclassified sequences</taxon>
        <taxon>metagenomes</taxon>
        <taxon>ecological metagenomes</taxon>
    </lineage>
</organism>
<keyword evidence="1" id="KW-1133">Transmembrane helix</keyword>
<keyword evidence="1" id="KW-0812">Transmembrane</keyword>